<sequence length="201" mass="22347">MVAIFSVLGVVCAFLGLSVFLLSMICLLPVNIYNAIISCMKLKHAIPLLDTSIIPTLFFGGSILMSIISLCLFYKITEKEQVRKSQAYGKTADYRATTPYNQTSHHNPFSHHKHSLLNNYTYSFVVINAMWVCTGSFLLHTLVSDDTTERVMEIIRSQVYLLRLNMIVLSVAASAMCVSSLFFAIGKSKKSTESTPLFSAV</sequence>
<keyword evidence="3" id="KW-1185">Reference proteome</keyword>
<reference evidence="2" key="1">
    <citation type="submission" date="2021-01" db="EMBL/GenBank/DDBJ databases">
        <title>Metabolic potential, ecology and presence of endohyphal bacteria is reflected in genomic diversity of Mucoromycotina.</title>
        <authorList>
            <person name="Muszewska A."/>
            <person name="Okrasinska A."/>
            <person name="Steczkiewicz K."/>
            <person name="Drgas O."/>
            <person name="Orlowska M."/>
            <person name="Perlinska-Lenart U."/>
            <person name="Aleksandrzak-Piekarczyk T."/>
            <person name="Szatraj K."/>
            <person name="Zielenkiewicz U."/>
            <person name="Pilsyk S."/>
            <person name="Malc E."/>
            <person name="Mieczkowski P."/>
            <person name="Kruszewska J.S."/>
            <person name="Biernat P."/>
            <person name="Pawlowska J."/>
        </authorList>
    </citation>
    <scope>NUCLEOTIDE SEQUENCE</scope>
    <source>
        <strain evidence="2">WA0000018081</strain>
    </source>
</reference>
<keyword evidence="1" id="KW-0812">Transmembrane</keyword>
<dbReference type="EMBL" id="JAEPRE010000134">
    <property type="protein sequence ID" value="KAG2231816.1"/>
    <property type="molecule type" value="Genomic_DNA"/>
</dbReference>
<gene>
    <name evidence="2" type="ORF">INT48_003734</name>
</gene>
<accession>A0A8H7VRA2</accession>
<evidence type="ECO:0000313" key="2">
    <source>
        <dbReference type="EMBL" id="KAG2231816.1"/>
    </source>
</evidence>
<feature type="transmembrane region" description="Helical" evidence="1">
    <location>
        <begin position="53"/>
        <end position="74"/>
    </location>
</feature>
<proteinExistence type="predicted"/>
<evidence type="ECO:0000256" key="1">
    <source>
        <dbReference type="SAM" id="Phobius"/>
    </source>
</evidence>
<name>A0A8H7VRA2_9FUNG</name>
<comment type="caution">
    <text evidence="2">The sequence shown here is derived from an EMBL/GenBank/DDBJ whole genome shotgun (WGS) entry which is preliminary data.</text>
</comment>
<organism evidence="2 3">
    <name type="scientific">Thamnidium elegans</name>
    <dbReference type="NCBI Taxonomy" id="101142"/>
    <lineage>
        <taxon>Eukaryota</taxon>
        <taxon>Fungi</taxon>
        <taxon>Fungi incertae sedis</taxon>
        <taxon>Mucoromycota</taxon>
        <taxon>Mucoromycotina</taxon>
        <taxon>Mucoromycetes</taxon>
        <taxon>Mucorales</taxon>
        <taxon>Mucorineae</taxon>
        <taxon>Mucoraceae</taxon>
        <taxon>Thamnidium</taxon>
    </lineage>
</organism>
<feature type="transmembrane region" description="Helical" evidence="1">
    <location>
        <begin position="120"/>
        <end position="140"/>
    </location>
</feature>
<dbReference type="OrthoDB" id="2247845at2759"/>
<feature type="transmembrane region" description="Helical" evidence="1">
    <location>
        <begin position="160"/>
        <end position="185"/>
    </location>
</feature>
<protein>
    <submittedName>
        <fullName evidence="2">Uncharacterized protein</fullName>
    </submittedName>
</protein>
<keyword evidence="1" id="KW-1133">Transmembrane helix</keyword>
<keyword evidence="1" id="KW-0472">Membrane</keyword>
<feature type="transmembrane region" description="Helical" evidence="1">
    <location>
        <begin position="7"/>
        <end position="33"/>
    </location>
</feature>
<evidence type="ECO:0000313" key="3">
    <source>
        <dbReference type="Proteomes" id="UP000613177"/>
    </source>
</evidence>
<dbReference type="Proteomes" id="UP000613177">
    <property type="component" value="Unassembled WGS sequence"/>
</dbReference>
<dbReference type="AlphaFoldDB" id="A0A8H7VRA2"/>